<dbReference type="EMBL" id="ASYR01000003">
    <property type="protein sequence ID" value="KAF0651541.1"/>
    <property type="molecule type" value="Genomic_DNA"/>
</dbReference>
<dbReference type="EMBL" id="MIFZ01000223">
    <property type="protein sequence ID" value="OSY51713.1"/>
    <property type="molecule type" value="Genomic_DNA"/>
</dbReference>
<evidence type="ECO:0000313" key="4">
    <source>
        <dbReference type="EMBL" id="OSY51713.1"/>
    </source>
</evidence>
<evidence type="ECO:0000313" key="6">
    <source>
        <dbReference type="Proteomes" id="UP000731519"/>
    </source>
</evidence>
<dbReference type="Proteomes" id="UP000731519">
    <property type="component" value="Unassembled WGS sequence"/>
</dbReference>
<sequence length="648" mass="69283">MAASHIQPALQHAPRLAVVGPTKGCGKSRVLDVLHETVHQPMMTVNTSPAVVFRIIGKNPPTLLVDEADTIFGPKAGDKEDLRGLLNAGHQRNRPAWRISGPEHKPTAFPTFAMAALAGIGDLPDTITDRAVVLRMQKRKPGEKVAPFRSRHSVPELNALRDRLAAWLTPLRGAAHRLVPPTPVEDRAADTWEPLVIVADLAGGHCPAQARAACLAMTRNELVQDEQTTLKTRLLRDIRRAFEHQGDKEALRSQDLLAALLQDAEAPWAEYGTKGLNAYHLANLLRDFGISPANHRFESGRQAKAYARNQFLDAWARYCPDPAQPAPAAGETVPARRAQGKPPAPPSGALPIGPPGGPAGASVPAQVSAGTEFLADTDHSVPATTSVPVLTSDGTDATDVTKPHPHDHRSVTMPETSTDNSPTRRRKGFFGLTLRSAASWSERASNEASSALAPAPGVAEEKAERQGAPEPEEGIAETSCAPAPDSVAPRTQPPADVQPPVEQPSWRDLDAPVLPALMNRKRTVEKRDQEKTIRFTRTAVSVISAAAHQRGQKFAGFVGDAALAVALGKAGLVGSPEDAPVRPLIEAVEAHTVALNRIGGNLNQITAAIHRGTVPERAEAVLDRVEQAAENSYRLIDQLLTEGTRHGS</sequence>
<feature type="compositionally biased region" description="Basic and acidic residues" evidence="1">
    <location>
        <begin position="399"/>
        <end position="410"/>
    </location>
</feature>
<gene>
    <name evidence="4" type="ORF">BG846_02645</name>
    <name evidence="3" type="ORF">K701_03270</name>
</gene>
<feature type="domain" description="DUF3631" evidence="2">
    <location>
        <begin position="135"/>
        <end position="318"/>
    </location>
</feature>
<protein>
    <recommendedName>
        <fullName evidence="2">DUF3631 domain-containing protein</fullName>
    </recommendedName>
</protein>
<feature type="region of interest" description="Disordered" evidence="1">
    <location>
        <begin position="376"/>
        <end position="426"/>
    </location>
</feature>
<name>A0A1Y2NW03_STRFR</name>
<dbReference type="Pfam" id="PF12307">
    <property type="entry name" value="DUF3631"/>
    <property type="match status" value="1"/>
</dbReference>
<reference evidence="4 5" key="2">
    <citation type="submission" date="2016-09" db="EMBL/GenBank/DDBJ databases">
        <title>Streptomyces fradiae DSM40063, a candidate organism with high potential of specific P450 cytochromes.</title>
        <authorList>
            <person name="Grumaz C."/>
            <person name="Vainshtein Y."/>
            <person name="Kirstahler P."/>
            <person name="Sohn K."/>
        </authorList>
    </citation>
    <scope>NUCLEOTIDE SEQUENCE [LARGE SCALE GENOMIC DNA]</scope>
    <source>
        <strain evidence="4 5">DSM 40063</strain>
    </source>
</reference>
<comment type="caution">
    <text evidence="4">The sequence shown here is derived from an EMBL/GenBank/DDBJ whole genome shotgun (WGS) entry which is preliminary data.</text>
</comment>
<evidence type="ECO:0000256" key="1">
    <source>
        <dbReference type="SAM" id="MobiDB-lite"/>
    </source>
</evidence>
<evidence type="ECO:0000313" key="3">
    <source>
        <dbReference type="EMBL" id="KAF0651541.1"/>
    </source>
</evidence>
<feature type="compositionally biased region" description="Pro residues" evidence="1">
    <location>
        <begin position="342"/>
        <end position="357"/>
    </location>
</feature>
<dbReference type="AlphaFoldDB" id="A0A1Y2NW03"/>
<evidence type="ECO:0000259" key="2">
    <source>
        <dbReference type="Pfam" id="PF12307"/>
    </source>
</evidence>
<feature type="compositionally biased region" description="Polar residues" evidence="1">
    <location>
        <begin position="382"/>
        <end position="395"/>
    </location>
</feature>
<proteinExistence type="predicted"/>
<organism evidence="4 5">
    <name type="scientific">Streptomyces fradiae ATCC 10745 = DSM 40063</name>
    <dbReference type="NCBI Taxonomy" id="1319510"/>
    <lineage>
        <taxon>Bacteria</taxon>
        <taxon>Bacillati</taxon>
        <taxon>Actinomycetota</taxon>
        <taxon>Actinomycetes</taxon>
        <taxon>Kitasatosporales</taxon>
        <taxon>Streptomycetaceae</taxon>
        <taxon>Streptomyces</taxon>
    </lineage>
</organism>
<dbReference type="Proteomes" id="UP000194318">
    <property type="component" value="Unassembled WGS sequence"/>
</dbReference>
<accession>A0A1Y2NW03</accession>
<evidence type="ECO:0000313" key="5">
    <source>
        <dbReference type="Proteomes" id="UP000194318"/>
    </source>
</evidence>
<keyword evidence="6" id="KW-1185">Reference proteome</keyword>
<reference evidence="3 6" key="1">
    <citation type="submission" date="2013-05" db="EMBL/GenBank/DDBJ databases">
        <title>Genome Sequence of Streptomyces fradiae.</title>
        <authorList>
            <person name="Kirby R."/>
        </authorList>
    </citation>
    <scope>NUCLEOTIDE SEQUENCE [LARGE SCALE GENOMIC DNA]</scope>
    <source>
        <strain evidence="3 6">ATCC 10745</strain>
    </source>
</reference>
<dbReference type="InterPro" id="IPR022081">
    <property type="entry name" value="DUF3631"/>
</dbReference>
<feature type="region of interest" description="Disordered" evidence="1">
    <location>
        <begin position="323"/>
        <end position="364"/>
    </location>
</feature>
<feature type="region of interest" description="Disordered" evidence="1">
    <location>
        <begin position="445"/>
        <end position="507"/>
    </location>
</feature>